<dbReference type="EMBL" id="MU003692">
    <property type="protein sequence ID" value="KAF2817921.1"/>
    <property type="molecule type" value="Genomic_DNA"/>
</dbReference>
<feature type="compositionally biased region" description="Low complexity" evidence="1">
    <location>
        <begin position="161"/>
        <end position="186"/>
    </location>
</feature>
<evidence type="ECO:0000313" key="2">
    <source>
        <dbReference type="EMBL" id="KAF2817921.1"/>
    </source>
</evidence>
<accession>A0A6A6Z9X4</accession>
<reference evidence="4" key="3">
    <citation type="submission" date="2025-04" db="UniProtKB">
        <authorList>
            <consortium name="RefSeq"/>
        </authorList>
    </citation>
    <scope>IDENTIFICATION</scope>
    <source>
        <strain evidence="4">CBS 304.34</strain>
    </source>
</reference>
<feature type="compositionally biased region" description="Basic and acidic residues" evidence="1">
    <location>
        <begin position="62"/>
        <end position="81"/>
    </location>
</feature>
<feature type="compositionally biased region" description="Polar residues" evidence="1">
    <location>
        <begin position="122"/>
        <end position="148"/>
    </location>
</feature>
<protein>
    <submittedName>
        <fullName evidence="2 4">Uncharacterized protein</fullName>
    </submittedName>
</protein>
<evidence type="ECO:0000313" key="4">
    <source>
        <dbReference type="RefSeq" id="XP_033584885.1"/>
    </source>
</evidence>
<feature type="region of interest" description="Disordered" evidence="1">
    <location>
        <begin position="62"/>
        <end position="93"/>
    </location>
</feature>
<feature type="compositionally biased region" description="Basic and acidic residues" evidence="1">
    <location>
        <begin position="112"/>
        <end position="121"/>
    </location>
</feature>
<evidence type="ECO:0000313" key="3">
    <source>
        <dbReference type="Proteomes" id="UP000504636"/>
    </source>
</evidence>
<dbReference type="GeneID" id="54465715"/>
<evidence type="ECO:0000256" key="1">
    <source>
        <dbReference type="SAM" id="MobiDB-lite"/>
    </source>
</evidence>
<dbReference type="AlphaFoldDB" id="A0A6A6Z9X4"/>
<sequence length="283" mass="32110">MRGDIDDSRRLYSKRHSSDHAQLPFENDSREWEVLGGSRTMFKPFNKPLLASLRYRTEYATEREQTSRMHYDADSRKHCSEEQVEPNNSDFDSLFDLKLSVPHNPSQRVQRHAPEKHENQHAQHQSRLIQATKIQQPPSRSLPSTSPHNSIRRNRSRLESESNVSEETCARITSTTPTAPNAPKTAIVPPRAETTGETMRSIGETRLVYSMTNRAVGLTNSPYGSAVRLNARRCMLSFFDRKKCYIMAEASRTLSLQTGTVLDPKDDPTAGPDSKGDVYGYDL</sequence>
<reference evidence="2 4" key="1">
    <citation type="journal article" date="2020" name="Stud. Mycol.">
        <title>101 Dothideomycetes genomes: a test case for predicting lifestyles and emergence of pathogens.</title>
        <authorList>
            <person name="Haridas S."/>
            <person name="Albert R."/>
            <person name="Binder M."/>
            <person name="Bloem J."/>
            <person name="Labutti K."/>
            <person name="Salamov A."/>
            <person name="Andreopoulos B."/>
            <person name="Baker S."/>
            <person name="Barry K."/>
            <person name="Bills G."/>
            <person name="Bluhm B."/>
            <person name="Cannon C."/>
            <person name="Castanera R."/>
            <person name="Culley D."/>
            <person name="Daum C."/>
            <person name="Ezra D."/>
            <person name="Gonzalez J."/>
            <person name="Henrissat B."/>
            <person name="Kuo A."/>
            <person name="Liang C."/>
            <person name="Lipzen A."/>
            <person name="Lutzoni F."/>
            <person name="Magnuson J."/>
            <person name="Mondo S."/>
            <person name="Nolan M."/>
            <person name="Ohm R."/>
            <person name="Pangilinan J."/>
            <person name="Park H.-J."/>
            <person name="Ramirez L."/>
            <person name="Alfaro M."/>
            <person name="Sun H."/>
            <person name="Tritt A."/>
            <person name="Yoshinaga Y."/>
            <person name="Zwiers L.-H."/>
            <person name="Turgeon B."/>
            <person name="Goodwin S."/>
            <person name="Spatafora J."/>
            <person name="Crous P."/>
            <person name="Grigoriev I."/>
        </authorList>
    </citation>
    <scope>NUCLEOTIDE SEQUENCE</scope>
    <source>
        <strain evidence="2 4">CBS 304.34</strain>
    </source>
</reference>
<proteinExistence type="predicted"/>
<dbReference type="Proteomes" id="UP000504636">
    <property type="component" value="Unplaced"/>
</dbReference>
<organism evidence="2">
    <name type="scientific">Mytilinidion resinicola</name>
    <dbReference type="NCBI Taxonomy" id="574789"/>
    <lineage>
        <taxon>Eukaryota</taxon>
        <taxon>Fungi</taxon>
        <taxon>Dikarya</taxon>
        <taxon>Ascomycota</taxon>
        <taxon>Pezizomycotina</taxon>
        <taxon>Dothideomycetes</taxon>
        <taxon>Pleosporomycetidae</taxon>
        <taxon>Mytilinidiales</taxon>
        <taxon>Mytilinidiaceae</taxon>
        <taxon>Mytilinidion</taxon>
    </lineage>
</organism>
<dbReference type="RefSeq" id="XP_033584885.1">
    <property type="nucleotide sequence ID" value="XM_033724822.1"/>
</dbReference>
<feature type="region of interest" description="Disordered" evidence="1">
    <location>
        <begin position="259"/>
        <end position="283"/>
    </location>
</feature>
<feature type="compositionally biased region" description="Basic and acidic residues" evidence="1">
    <location>
        <begin position="1"/>
        <end position="10"/>
    </location>
</feature>
<name>A0A6A6Z9X4_9PEZI</name>
<reference evidence="4" key="2">
    <citation type="submission" date="2020-04" db="EMBL/GenBank/DDBJ databases">
        <authorList>
            <consortium name="NCBI Genome Project"/>
        </authorList>
    </citation>
    <scope>NUCLEOTIDE SEQUENCE</scope>
    <source>
        <strain evidence="4">CBS 304.34</strain>
    </source>
</reference>
<keyword evidence="3" id="KW-1185">Reference proteome</keyword>
<feature type="region of interest" description="Disordered" evidence="1">
    <location>
        <begin position="105"/>
        <end position="199"/>
    </location>
</feature>
<feature type="region of interest" description="Disordered" evidence="1">
    <location>
        <begin position="1"/>
        <end position="27"/>
    </location>
</feature>
<gene>
    <name evidence="2 4" type="ORF">BDZ99DRAFT_514144</name>
</gene>